<dbReference type="PANTHER" id="PTHR43245:SF13">
    <property type="entry name" value="UDP-D-APIOSE_UDP-D-XYLOSE SYNTHASE 2"/>
    <property type="match status" value="1"/>
</dbReference>
<accession>A0A1H7ZVS1</accession>
<reference evidence="3" key="1">
    <citation type="submission" date="2016-10" db="EMBL/GenBank/DDBJ databases">
        <authorList>
            <person name="Varghese N."/>
            <person name="Submissions S."/>
        </authorList>
    </citation>
    <scope>NUCLEOTIDE SEQUENCE [LARGE SCALE GENOMIC DNA]</scope>
    <source>
        <strain evidence="3">DSM 18733</strain>
    </source>
</reference>
<gene>
    <name evidence="2" type="ORF">SAMN05661044_05639</name>
</gene>
<dbReference type="SUPFAM" id="SSF51735">
    <property type="entry name" value="NAD(P)-binding Rossmann-fold domains"/>
    <property type="match status" value="1"/>
</dbReference>
<proteinExistence type="predicted"/>
<evidence type="ECO:0000313" key="3">
    <source>
        <dbReference type="Proteomes" id="UP000199421"/>
    </source>
</evidence>
<evidence type="ECO:0000259" key="1">
    <source>
        <dbReference type="Pfam" id="PF01370"/>
    </source>
</evidence>
<dbReference type="InterPro" id="IPR050177">
    <property type="entry name" value="Lipid_A_modif_metabolic_enz"/>
</dbReference>
<name>A0A1H7ZVS1_OLID1</name>
<dbReference type="OrthoDB" id="112777at2"/>
<dbReference type="Gene3D" id="3.40.50.720">
    <property type="entry name" value="NAD(P)-binding Rossmann-like Domain"/>
    <property type="match status" value="1"/>
</dbReference>
<dbReference type="InterPro" id="IPR036291">
    <property type="entry name" value="NAD(P)-bd_dom_sf"/>
</dbReference>
<sequence length="306" mass="34610">MQTILGSGGAIGTELAKTLRSYDQHIRLVSRTPQPVDPSDELFVADLCNAEDTEKAVAGSSVVYLCVGLKYDIKVWREKWPIIMQNTINACLKHKAILVFVDNVYMYAVSALKHMTENATTNPISKKGQVRQGIIKMLFDAINEKNLQACVARSADFYGPGIKNSILLELVYNNLKNDKTALWQQSKNKIHSFTYTPDAAKAIALLGNNPKALGQIWHLPTAKEKLTGQEWINLLASHLHKKPKLLVLPEWLLKIMGIFSPLMKELEEMSYQYKYDYYFDSSKFEEAFEFIPTPVNKAIEEIVNNP</sequence>
<keyword evidence="3" id="KW-1185">Reference proteome</keyword>
<organism evidence="2 3">
    <name type="scientific">Olivibacter domesticus</name>
    <name type="common">Pseudosphingobacterium domesticum</name>
    <dbReference type="NCBI Taxonomy" id="407022"/>
    <lineage>
        <taxon>Bacteria</taxon>
        <taxon>Pseudomonadati</taxon>
        <taxon>Bacteroidota</taxon>
        <taxon>Sphingobacteriia</taxon>
        <taxon>Sphingobacteriales</taxon>
        <taxon>Sphingobacteriaceae</taxon>
        <taxon>Olivibacter</taxon>
    </lineage>
</organism>
<evidence type="ECO:0000313" key="2">
    <source>
        <dbReference type="EMBL" id="SEM61844.1"/>
    </source>
</evidence>
<dbReference type="Proteomes" id="UP000199421">
    <property type="component" value="Unassembled WGS sequence"/>
</dbReference>
<dbReference type="InterPro" id="IPR001509">
    <property type="entry name" value="Epimerase_deHydtase"/>
</dbReference>
<dbReference type="PANTHER" id="PTHR43245">
    <property type="entry name" value="BIFUNCTIONAL POLYMYXIN RESISTANCE PROTEIN ARNA"/>
    <property type="match status" value="1"/>
</dbReference>
<dbReference type="AlphaFoldDB" id="A0A1H7ZVS1"/>
<dbReference type="Pfam" id="PF01370">
    <property type="entry name" value="Epimerase"/>
    <property type="match status" value="1"/>
</dbReference>
<dbReference type="STRING" id="407022.SAMN05661044_05639"/>
<dbReference type="RefSeq" id="WP_093333116.1">
    <property type="nucleotide sequence ID" value="NZ_FOAF01000020.1"/>
</dbReference>
<feature type="domain" description="NAD-dependent epimerase/dehydratase" evidence="1">
    <location>
        <begin position="4"/>
        <end position="213"/>
    </location>
</feature>
<protein>
    <submittedName>
        <fullName evidence="2">Nucleoside-diphosphate-sugar epimerase</fullName>
    </submittedName>
</protein>
<dbReference type="EMBL" id="FOAF01000020">
    <property type="protein sequence ID" value="SEM61844.1"/>
    <property type="molecule type" value="Genomic_DNA"/>
</dbReference>